<evidence type="ECO:0000256" key="4">
    <source>
        <dbReference type="ARBA" id="ARBA00023136"/>
    </source>
</evidence>
<reference evidence="6" key="1">
    <citation type="submission" date="2021-01" db="EMBL/GenBank/DDBJ databases">
        <authorList>
            <person name="Corre E."/>
            <person name="Pelletier E."/>
            <person name="Niang G."/>
            <person name="Scheremetjew M."/>
            <person name="Finn R."/>
            <person name="Kale V."/>
            <person name="Holt S."/>
            <person name="Cochrane G."/>
            <person name="Meng A."/>
            <person name="Brown T."/>
            <person name="Cohen L."/>
        </authorList>
    </citation>
    <scope>NUCLEOTIDE SEQUENCE</scope>
    <source>
        <strain evidence="6">CCMP3278</strain>
    </source>
</reference>
<feature type="transmembrane region" description="Helical" evidence="5">
    <location>
        <begin position="385"/>
        <end position="408"/>
    </location>
</feature>
<dbReference type="AlphaFoldDB" id="A0A7S0ZDG8"/>
<comment type="subcellular location">
    <subcellularLocation>
        <location evidence="1">Membrane</location>
        <topology evidence="1">Multi-pass membrane protein</topology>
    </subcellularLocation>
</comment>
<feature type="transmembrane region" description="Helical" evidence="5">
    <location>
        <begin position="160"/>
        <end position="180"/>
    </location>
</feature>
<evidence type="ECO:0000313" key="6">
    <source>
        <dbReference type="EMBL" id="CAD8818428.1"/>
    </source>
</evidence>
<keyword evidence="3 5" id="KW-1133">Transmembrane helix</keyword>
<gene>
    <name evidence="6" type="ORF">TOLI1172_LOCUS2817</name>
</gene>
<dbReference type="EMBL" id="HBFP01003990">
    <property type="protein sequence ID" value="CAD8818428.1"/>
    <property type="molecule type" value="Transcribed_RNA"/>
</dbReference>
<evidence type="ECO:0000256" key="2">
    <source>
        <dbReference type="ARBA" id="ARBA00022692"/>
    </source>
</evidence>
<feature type="transmembrane region" description="Helical" evidence="5">
    <location>
        <begin position="434"/>
        <end position="457"/>
    </location>
</feature>
<protein>
    <submittedName>
        <fullName evidence="6">Uncharacterized protein</fullName>
    </submittedName>
</protein>
<feature type="transmembrane region" description="Helical" evidence="5">
    <location>
        <begin position="354"/>
        <end position="373"/>
    </location>
</feature>
<sequence>MECFGTKATRDVVVCFRGDSQTTSGSSNVEFSDEVEYIEEEYGLSAVTSEFDPDEEPEMIMTSSSERLLIPVFLRDYTEQQRENLSSEDYELVGKLRKDNLILTRGVVDKTRKVLFDPAKRLHQFWFQLIGAFLFGLYELSIILAQIYTKNLGYSITLQYIFYGAVSSIVMFPVVALAFYKCSWQYLTTHTSLSDWIVYSFQVFIPLPFGYRKKGYSRGRYFPWFTCLIIATWIVFYILTGPSGSKVNPLIRPLCSGNDITFSNLMANFMHTNAFHLLSNSLILAIYSLITEVAYGGWRSYLPVVIGLPFIQPLYGFCGYFGGSALWGLLAGSSVAVWFSTLHWKLNWDDHNNYANFARGFGLLWIMNVVQVLGDIVRGPDDTNIANWVHASAQFLGFFLGMVISPAFDRSILHAPGEFNSRDAKPEHPSIWYHWYKCVSLVGLIGAVGYIVPGFLYEIPKVVAN</sequence>
<feature type="transmembrane region" description="Helical" evidence="5">
    <location>
        <begin position="274"/>
        <end position="296"/>
    </location>
</feature>
<feature type="transmembrane region" description="Helical" evidence="5">
    <location>
        <begin position="125"/>
        <end position="148"/>
    </location>
</feature>
<dbReference type="InterPro" id="IPR035952">
    <property type="entry name" value="Rhomboid-like_sf"/>
</dbReference>
<evidence type="ECO:0000256" key="1">
    <source>
        <dbReference type="ARBA" id="ARBA00004141"/>
    </source>
</evidence>
<proteinExistence type="predicted"/>
<dbReference type="SUPFAM" id="SSF144091">
    <property type="entry name" value="Rhomboid-like"/>
    <property type="match status" value="1"/>
</dbReference>
<name>A0A7S0ZDG8_9RHOD</name>
<evidence type="ECO:0000256" key="3">
    <source>
        <dbReference type="ARBA" id="ARBA00022989"/>
    </source>
</evidence>
<feature type="transmembrane region" description="Helical" evidence="5">
    <location>
        <begin position="317"/>
        <end position="339"/>
    </location>
</feature>
<feature type="transmembrane region" description="Helical" evidence="5">
    <location>
        <begin position="221"/>
        <end position="239"/>
    </location>
</feature>
<keyword evidence="2 5" id="KW-0812">Transmembrane</keyword>
<keyword evidence="4 5" id="KW-0472">Membrane</keyword>
<organism evidence="6">
    <name type="scientific">Timspurckia oligopyrenoides</name>
    <dbReference type="NCBI Taxonomy" id="708627"/>
    <lineage>
        <taxon>Eukaryota</taxon>
        <taxon>Rhodophyta</taxon>
        <taxon>Bangiophyceae</taxon>
        <taxon>Porphyridiales</taxon>
        <taxon>Porphyridiaceae</taxon>
        <taxon>Timspurckia</taxon>
    </lineage>
</organism>
<accession>A0A7S0ZDG8</accession>
<dbReference type="GO" id="GO:0016020">
    <property type="term" value="C:membrane"/>
    <property type="evidence" value="ECO:0007669"/>
    <property type="project" value="UniProtKB-SubCell"/>
</dbReference>
<dbReference type="Gene3D" id="1.20.1540.10">
    <property type="entry name" value="Rhomboid-like"/>
    <property type="match status" value="1"/>
</dbReference>
<evidence type="ECO:0000256" key="5">
    <source>
        <dbReference type="SAM" id="Phobius"/>
    </source>
</evidence>